<dbReference type="REBASE" id="19571">
    <property type="entry name" value="MchCM4McrBCP"/>
</dbReference>
<dbReference type="Gene3D" id="3.40.50.300">
    <property type="entry name" value="P-loop containing nucleotide triphosphate hydrolases"/>
    <property type="match status" value="1"/>
</dbReference>
<proteinExistence type="predicted"/>
<evidence type="ECO:0000259" key="2">
    <source>
        <dbReference type="SMART" id="SM00382"/>
    </source>
</evidence>
<dbReference type="SUPFAM" id="SSF52540">
    <property type="entry name" value="P-loop containing nucleoside triphosphate hydrolases"/>
    <property type="match status" value="1"/>
</dbReference>
<evidence type="ECO:0000313" key="4">
    <source>
        <dbReference type="Proteomes" id="UP000002385"/>
    </source>
</evidence>
<dbReference type="InterPro" id="IPR052934">
    <property type="entry name" value="Methyl-DNA_Rec/Restrict_Enz"/>
</dbReference>
<evidence type="ECO:0000256" key="1">
    <source>
        <dbReference type="SAM" id="MobiDB-lite"/>
    </source>
</evidence>
<dbReference type="PANTHER" id="PTHR37291">
    <property type="entry name" value="5-METHYLCYTOSINE-SPECIFIC RESTRICTION ENZYME B"/>
    <property type="match status" value="1"/>
</dbReference>
<dbReference type="AlphaFoldDB" id="B7KTT3"/>
<dbReference type="HOGENOM" id="CLU_008747_0_0_5"/>
<dbReference type="KEGG" id="mch:Mchl_3308"/>
<organism evidence="3 4">
    <name type="scientific">Methylorubrum extorquens (strain CM4 / NCIMB 13688)</name>
    <name type="common">Methylobacterium extorquens</name>
    <dbReference type="NCBI Taxonomy" id="440085"/>
    <lineage>
        <taxon>Bacteria</taxon>
        <taxon>Pseudomonadati</taxon>
        <taxon>Pseudomonadota</taxon>
        <taxon>Alphaproteobacteria</taxon>
        <taxon>Hyphomicrobiales</taxon>
        <taxon>Methylobacteriaceae</taxon>
        <taxon>Methylorubrum</taxon>
    </lineage>
</organism>
<name>B7KTT3_METC4</name>
<dbReference type="GO" id="GO:0016887">
    <property type="term" value="F:ATP hydrolysis activity"/>
    <property type="evidence" value="ECO:0007669"/>
    <property type="project" value="InterPro"/>
</dbReference>
<sequence length="723" mass="80611">MKREDFRSWLEPKYSENAFNTGLATISRLERKLPELGLPYTDLDTAFEAGDLEQVRLALEAIKQDARAGGERFRILMPDATDPVPRLHGFLYWLRRYASFSKGEPVDADDDPIVLFDGTGKSFKPVRMRSRTSGVEAYRIKPEGASNETEDAIEEQDIVAVARALLIDGRAVRIREAGINGTSYFKFPGRLVAYRLRPDMAEALGLPIEGGSHPPVTQAETPEPLPMPPPTNLILYGPPGTGKTYRTAAEAVRLCDGATPDTREGTMARYRGLVEAGQIRFVTFHQSYAYEDFVEGLRPETGTSEDGTGFRLEPRRGIFREIATLAEQARKKGSPSAPFDLAGRHVYKMSLGRAGSEDHIYEAAILGGYAVLGWGGSENWSDQRYENYQAVFDRWNQIEPGTSGNSGNIVQLWRFRSMQVGDLIVVSDGNLRFRAIGEVTGPYRYDPTDVGDYPHRRDVRWLLVLKEPLPVEEISDKRFSQVSCYLLADEHLKREALARLLPGAPAATGLASPDQFVLVIDEINRANISKVFGELITLIEPDKRLGRPGEITVRLPASGDSFGIPDNLHIVGTMNTADRSIALLDTALRRRFSFVELMPDPGLLAEAGERCGVDLVALLTGINARIEYLFDREHQIGHAYFMHCASRTDVDDVMRHRVIPLLAEYFYEDWGKVALALGDPKGERFLERTALKPPAGLAEEGAEERARWTVRRPFDSGAYQVYA</sequence>
<accession>B7KTT3</accession>
<dbReference type="Pfam" id="PF07728">
    <property type="entry name" value="AAA_5"/>
    <property type="match status" value="1"/>
</dbReference>
<gene>
    <name evidence="3" type="ordered locus">Mchl_3308</name>
</gene>
<feature type="region of interest" description="Disordered" evidence="1">
    <location>
        <begin position="208"/>
        <end position="228"/>
    </location>
</feature>
<evidence type="ECO:0000313" key="3">
    <source>
        <dbReference type="EMBL" id="ACK84143.1"/>
    </source>
</evidence>
<dbReference type="GO" id="GO:0005524">
    <property type="term" value="F:ATP binding"/>
    <property type="evidence" value="ECO:0007669"/>
    <property type="project" value="InterPro"/>
</dbReference>
<reference evidence="3 4" key="2">
    <citation type="journal article" date="2012" name="J. Bacteriol.">
        <title>Complete genome sequences of six strains of the genus Methylobacterium.</title>
        <authorList>
            <person name="Marx C.J."/>
            <person name="Bringel F."/>
            <person name="Chistoserdova L."/>
            <person name="Moulin L."/>
            <person name="Farhan Ul Haque M."/>
            <person name="Fleischman D.E."/>
            <person name="Gruffaz C."/>
            <person name="Jourand P."/>
            <person name="Knief C."/>
            <person name="Lee M.C."/>
            <person name="Muller E.E."/>
            <person name="Nadalig T."/>
            <person name="Peyraud R."/>
            <person name="Roselli S."/>
            <person name="Russ L."/>
            <person name="Goodwin L.A."/>
            <person name="Ivanova N."/>
            <person name="Kyrpides N."/>
            <person name="Lajus A."/>
            <person name="Land M.L."/>
            <person name="Medigue C."/>
            <person name="Mikhailova N."/>
            <person name="Nolan M."/>
            <person name="Woyke T."/>
            <person name="Stolyar S."/>
            <person name="Vorholt J.A."/>
            <person name="Vuilleumier S."/>
        </authorList>
    </citation>
    <scope>NUCLEOTIDE SEQUENCE [LARGE SCALE GENOMIC DNA]</scope>
    <source>
        <strain evidence="4">CM4 / NCIMB 13688</strain>
    </source>
</reference>
<dbReference type="SMART" id="SM00382">
    <property type="entry name" value="AAA"/>
    <property type="match status" value="1"/>
</dbReference>
<dbReference type="InterPro" id="IPR011704">
    <property type="entry name" value="ATPase_dyneun-rel_AAA"/>
</dbReference>
<dbReference type="InterPro" id="IPR027417">
    <property type="entry name" value="P-loop_NTPase"/>
</dbReference>
<dbReference type="InterPro" id="IPR015947">
    <property type="entry name" value="PUA-like_sf"/>
</dbReference>
<dbReference type="Proteomes" id="UP000002385">
    <property type="component" value="Chromosome"/>
</dbReference>
<dbReference type="InterPro" id="IPR003593">
    <property type="entry name" value="AAA+_ATPase"/>
</dbReference>
<feature type="domain" description="AAA+ ATPase" evidence="2">
    <location>
        <begin position="229"/>
        <end position="602"/>
    </location>
</feature>
<reference evidence="4" key="1">
    <citation type="submission" date="2008-12" db="EMBL/GenBank/DDBJ databases">
        <title>Complete sequence of chromosome of Methylobacterium chloromethanicum CM4.</title>
        <authorList>
            <consortium name="US DOE Joint Genome Institute"/>
            <person name="Lucas S."/>
            <person name="Copeland A."/>
            <person name="Lapidus A."/>
            <person name="Glavina del Rio T."/>
            <person name="Dalin E."/>
            <person name="Tice H."/>
            <person name="Bruce D."/>
            <person name="Goodwin L."/>
            <person name="Pitluck S."/>
            <person name="Chertkov O."/>
            <person name="Brettin T."/>
            <person name="Detter J.C."/>
            <person name="Han C."/>
            <person name="Larimer F."/>
            <person name="Land M."/>
            <person name="Hauser L."/>
            <person name="Kyrpides N."/>
            <person name="Mikhailova N."/>
            <person name="Marx C."/>
            <person name="Richardson P."/>
        </authorList>
    </citation>
    <scope>NUCLEOTIDE SEQUENCE [LARGE SCALE GENOMIC DNA]</scope>
    <source>
        <strain evidence="4">CM4 / NCIMB 13688</strain>
    </source>
</reference>
<dbReference type="PANTHER" id="PTHR37291:SF1">
    <property type="entry name" value="TYPE IV METHYL-DIRECTED RESTRICTION ENZYME ECOKMCRB SUBUNIT"/>
    <property type="match status" value="1"/>
</dbReference>
<dbReference type="EMBL" id="CP001298">
    <property type="protein sequence ID" value="ACK84143.1"/>
    <property type="molecule type" value="Genomic_DNA"/>
</dbReference>
<protein>
    <submittedName>
        <fullName evidence="3">ATPase associated with various cellular activities AAA_5</fullName>
    </submittedName>
</protein>
<dbReference type="SUPFAM" id="SSF88697">
    <property type="entry name" value="PUA domain-like"/>
    <property type="match status" value="1"/>
</dbReference>